<evidence type="ECO:0000313" key="2">
    <source>
        <dbReference type="EMBL" id="KAK3220103.1"/>
    </source>
</evidence>
<name>A0AAE0E9H5_9ROSI</name>
<dbReference type="InterPro" id="IPR002156">
    <property type="entry name" value="RNaseH_domain"/>
</dbReference>
<gene>
    <name evidence="2" type="ORF">Dsin_014073</name>
</gene>
<dbReference type="Gene3D" id="3.30.420.10">
    <property type="entry name" value="Ribonuclease H-like superfamily/Ribonuclease H"/>
    <property type="match status" value="1"/>
</dbReference>
<sequence>MPVSLPHNAEASAILRGLRVAVDSGLFPAELESDAKWVVDMINNRQSSCADIGIICKDIVYVMTQFDISVKFVSRQANRAAHALAKLALVYDRNFTWEEDFPLSIASVIWEDSLP</sequence>
<dbReference type="InterPro" id="IPR036397">
    <property type="entry name" value="RNaseH_sf"/>
</dbReference>
<feature type="domain" description="RNase H type-1" evidence="1">
    <location>
        <begin position="7"/>
        <end position="88"/>
    </location>
</feature>
<dbReference type="GO" id="GO:0004523">
    <property type="term" value="F:RNA-DNA hybrid ribonuclease activity"/>
    <property type="evidence" value="ECO:0007669"/>
    <property type="project" value="InterPro"/>
</dbReference>
<dbReference type="CDD" id="cd06222">
    <property type="entry name" value="RNase_H_like"/>
    <property type="match status" value="1"/>
</dbReference>
<evidence type="ECO:0000259" key="1">
    <source>
        <dbReference type="Pfam" id="PF13456"/>
    </source>
</evidence>
<dbReference type="Proteomes" id="UP001281410">
    <property type="component" value="Unassembled WGS sequence"/>
</dbReference>
<organism evidence="2 3">
    <name type="scientific">Dipteronia sinensis</name>
    <dbReference type="NCBI Taxonomy" id="43782"/>
    <lineage>
        <taxon>Eukaryota</taxon>
        <taxon>Viridiplantae</taxon>
        <taxon>Streptophyta</taxon>
        <taxon>Embryophyta</taxon>
        <taxon>Tracheophyta</taxon>
        <taxon>Spermatophyta</taxon>
        <taxon>Magnoliopsida</taxon>
        <taxon>eudicotyledons</taxon>
        <taxon>Gunneridae</taxon>
        <taxon>Pentapetalae</taxon>
        <taxon>rosids</taxon>
        <taxon>malvids</taxon>
        <taxon>Sapindales</taxon>
        <taxon>Sapindaceae</taxon>
        <taxon>Hippocastanoideae</taxon>
        <taxon>Acereae</taxon>
        <taxon>Dipteronia</taxon>
    </lineage>
</organism>
<dbReference type="PANTHER" id="PTHR47074">
    <property type="entry name" value="BNAC02G40300D PROTEIN"/>
    <property type="match status" value="1"/>
</dbReference>
<dbReference type="EMBL" id="JANJYJ010000004">
    <property type="protein sequence ID" value="KAK3220103.1"/>
    <property type="molecule type" value="Genomic_DNA"/>
</dbReference>
<dbReference type="PANTHER" id="PTHR47074:SF48">
    <property type="entry name" value="POLYNUCLEOTIDYL TRANSFERASE, RIBONUCLEASE H-LIKE SUPERFAMILY PROTEIN"/>
    <property type="match status" value="1"/>
</dbReference>
<comment type="caution">
    <text evidence="2">The sequence shown here is derived from an EMBL/GenBank/DDBJ whole genome shotgun (WGS) entry which is preliminary data.</text>
</comment>
<dbReference type="SUPFAM" id="SSF53098">
    <property type="entry name" value="Ribonuclease H-like"/>
    <property type="match status" value="1"/>
</dbReference>
<proteinExistence type="predicted"/>
<dbReference type="AlphaFoldDB" id="A0AAE0E9H5"/>
<keyword evidence="3" id="KW-1185">Reference proteome</keyword>
<accession>A0AAE0E9H5</accession>
<dbReference type="Pfam" id="PF13456">
    <property type="entry name" value="RVT_3"/>
    <property type="match status" value="1"/>
</dbReference>
<dbReference type="GO" id="GO:0003676">
    <property type="term" value="F:nucleic acid binding"/>
    <property type="evidence" value="ECO:0007669"/>
    <property type="project" value="InterPro"/>
</dbReference>
<dbReference type="InterPro" id="IPR044730">
    <property type="entry name" value="RNase_H-like_dom_plant"/>
</dbReference>
<dbReference type="InterPro" id="IPR052929">
    <property type="entry name" value="RNase_H-like_EbsB-rel"/>
</dbReference>
<protein>
    <recommendedName>
        <fullName evidence="1">RNase H type-1 domain-containing protein</fullName>
    </recommendedName>
</protein>
<reference evidence="2" key="1">
    <citation type="journal article" date="2023" name="Plant J.">
        <title>Genome sequences and population genomics provide insights into the demographic history, inbreeding, and mutation load of two 'living fossil' tree species of Dipteronia.</title>
        <authorList>
            <person name="Feng Y."/>
            <person name="Comes H.P."/>
            <person name="Chen J."/>
            <person name="Zhu S."/>
            <person name="Lu R."/>
            <person name="Zhang X."/>
            <person name="Li P."/>
            <person name="Qiu J."/>
            <person name="Olsen K.M."/>
            <person name="Qiu Y."/>
        </authorList>
    </citation>
    <scope>NUCLEOTIDE SEQUENCE</scope>
    <source>
        <strain evidence="2">NBL</strain>
    </source>
</reference>
<evidence type="ECO:0000313" key="3">
    <source>
        <dbReference type="Proteomes" id="UP001281410"/>
    </source>
</evidence>
<dbReference type="InterPro" id="IPR012337">
    <property type="entry name" value="RNaseH-like_sf"/>
</dbReference>